<evidence type="ECO:0000313" key="2">
    <source>
        <dbReference type="EMBL" id="KAF3502209.1"/>
    </source>
</evidence>
<protein>
    <submittedName>
        <fullName evidence="2">Uncharacterized protein</fullName>
    </submittedName>
</protein>
<feature type="compositionally biased region" description="Polar residues" evidence="1">
    <location>
        <begin position="24"/>
        <end position="44"/>
    </location>
</feature>
<accession>A0A8S9NM88</accession>
<organism evidence="2 3">
    <name type="scientific">Brassica cretica</name>
    <name type="common">Mustard</name>
    <dbReference type="NCBI Taxonomy" id="69181"/>
    <lineage>
        <taxon>Eukaryota</taxon>
        <taxon>Viridiplantae</taxon>
        <taxon>Streptophyta</taxon>
        <taxon>Embryophyta</taxon>
        <taxon>Tracheophyta</taxon>
        <taxon>Spermatophyta</taxon>
        <taxon>Magnoliopsida</taxon>
        <taxon>eudicotyledons</taxon>
        <taxon>Gunneridae</taxon>
        <taxon>Pentapetalae</taxon>
        <taxon>rosids</taxon>
        <taxon>malvids</taxon>
        <taxon>Brassicales</taxon>
        <taxon>Brassicaceae</taxon>
        <taxon>Brassiceae</taxon>
        <taxon>Brassica</taxon>
    </lineage>
</organism>
<evidence type="ECO:0000313" key="3">
    <source>
        <dbReference type="Proteomes" id="UP000712600"/>
    </source>
</evidence>
<dbReference type="AlphaFoldDB" id="A0A8S9NM88"/>
<feature type="region of interest" description="Disordered" evidence="1">
    <location>
        <begin position="24"/>
        <end position="53"/>
    </location>
</feature>
<gene>
    <name evidence="2" type="ORF">F2Q69_00040995</name>
</gene>
<evidence type="ECO:0000256" key="1">
    <source>
        <dbReference type="SAM" id="MobiDB-lite"/>
    </source>
</evidence>
<sequence>MEIDDIAMAGGRKRLRNLAPRNSYGSSFLEQLDPSASTSGTSSDFFDEINLNA</sequence>
<comment type="caution">
    <text evidence="2">The sequence shown here is derived from an EMBL/GenBank/DDBJ whole genome shotgun (WGS) entry which is preliminary data.</text>
</comment>
<dbReference type="EMBL" id="QGKX02001621">
    <property type="protein sequence ID" value="KAF3502209.1"/>
    <property type="molecule type" value="Genomic_DNA"/>
</dbReference>
<reference evidence="2" key="1">
    <citation type="submission" date="2019-12" db="EMBL/GenBank/DDBJ databases">
        <title>Genome sequencing and annotation of Brassica cretica.</title>
        <authorList>
            <person name="Studholme D.J."/>
            <person name="Sarris P."/>
        </authorList>
    </citation>
    <scope>NUCLEOTIDE SEQUENCE</scope>
    <source>
        <strain evidence="2">PFS-109/04</strain>
        <tissue evidence="2">Leaf</tissue>
    </source>
</reference>
<dbReference type="Proteomes" id="UP000712600">
    <property type="component" value="Unassembled WGS sequence"/>
</dbReference>
<proteinExistence type="predicted"/>
<name>A0A8S9NM88_BRACR</name>